<keyword evidence="2" id="KW-1185">Reference proteome</keyword>
<reference evidence="1" key="1">
    <citation type="submission" date="2020-05" db="EMBL/GenBank/DDBJ databases">
        <title>Large-scale comparative analyses of tick genomes elucidate their genetic diversity and vector capacities.</title>
        <authorList>
            <person name="Jia N."/>
            <person name="Wang J."/>
            <person name="Shi W."/>
            <person name="Du L."/>
            <person name="Sun Y."/>
            <person name="Zhan W."/>
            <person name="Jiang J."/>
            <person name="Wang Q."/>
            <person name="Zhang B."/>
            <person name="Ji P."/>
            <person name="Sakyi L.B."/>
            <person name="Cui X."/>
            <person name="Yuan T."/>
            <person name="Jiang B."/>
            <person name="Yang W."/>
            <person name="Lam T.T.-Y."/>
            <person name="Chang Q."/>
            <person name="Ding S."/>
            <person name="Wang X."/>
            <person name="Zhu J."/>
            <person name="Ruan X."/>
            <person name="Zhao L."/>
            <person name="Wei J."/>
            <person name="Que T."/>
            <person name="Du C."/>
            <person name="Cheng J."/>
            <person name="Dai P."/>
            <person name="Han X."/>
            <person name="Huang E."/>
            <person name="Gao Y."/>
            <person name="Liu J."/>
            <person name="Shao H."/>
            <person name="Ye R."/>
            <person name="Li L."/>
            <person name="Wei W."/>
            <person name="Wang X."/>
            <person name="Wang C."/>
            <person name="Yang T."/>
            <person name="Huo Q."/>
            <person name="Li W."/>
            <person name="Guo W."/>
            <person name="Chen H."/>
            <person name="Zhou L."/>
            <person name="Ni X."/>
            <person name="Tian J."/>
            <person name="Zhou Y."/>
            <person name="Sheng Y."/>
            <person name="Liu T."/>
            <person name="Pan Y."/>
            <person name="Xia L."/>
            <person name="Li J."/>
            <person name="Zhao F."/>
            <person name="Cao W."/>
        </authorList>
    </citation>
    <scope>NUCLEOTIDE SEQUENCE</scope>
    <source>
        <strain evidence="1">Dsil-2018</strain>
    </source>
</reference>
<organism evidence="1 2">
    <name type="scientific">Dermacentor silvarum</name>
    <name type="common">Tick</name>
    <dbReference type="NCBI Taxonomy" id="543639"/>
    <lineage>
        <taxon>Eukaryota</taxon>
        <taxon>Metazoa</taxon>
        <taxon>Ecdysozoa</taxon>
        <taxon>Arthropoda</taxon>
        <taxon>Chelicerata</taxon>
        <taxon>Arachnida</taxon>
        <taxon>Acari</taxon>
        <taxon>Parasitiformes</taxon>
        <taxon>Ixodida</taxon>
        <taxon>Ixodoidea</taxon>
        <taxon>Ixodidae</taxon>
        <taxon>Rhipicephalinae</taxon>
        <taxon>Dermacentor</taxon>
    </lineage>
</organism>
<gene>
    <name evidence="1" type="ORF">HPB49_000332</name>
</gene>
<protein>
    <submittedName>
        <fullName evidence="1">Uncharacterized protein</fullName>
    </submittedName>
</protein>
<evidence type="ECO:0000313" key="2">
    <source>
        <dbReference type="Proteomes" id="UP000821865"/>
    </source>
</evidence>
<evidence type="ECO:0000313" key="1">
    <source>
        <dbReference type="EMBL" id="KAH7932637.1"/>
    </source>
</evidence>
<proteinExistence type="predicted"/>
<dbReference type="EMBL" id="CM023478">
    <property type="protein sequence ID" value="KAH7932637.1"/>
    <property type="molecule type" value="Genomic_DNA"/>
</dbReference>
<sequence>MAAPVWNLWNGPSPWLEDAKCCSQMASTHFACKECSMHFSGPMPYMDHLKSARHQKKVAAHRQMEALIGAGAEVRSPDIKLEVTSAATGLPSMQIAPLRFVCELCDVAMNCEDALISHKKGKKHQRVLQREEVLRQLAAGRDACQKLPAESTMRRSSTSPTSTAPEGTASSADDAGEQRRGGRSCLAASAASSSSRTSATSWSIWRPMRIARKGCKPSEDETIPTSARSGPLVDLRIRLTASNDDVWLSLETTTAALSAAIFRF</sequence>
<comment type="caution">
    <text evidence="1">The sequence shown here is derived from an EMBL/GenBank/DDBJ whole genome shotgun (WGS) entry which is preliminary data.</text>
</comment>
<accession>A0ACB8C1T7</accession>
<name>A0ACB8C1T7_DERSI</name>
<dbReference type="Proteomes" id="UP000821865">
    <property type="component" value="Chromosome 9"/>
</dbReference>